<evidence type="ECO:0000313" key="3">
    <source>
        <dbReference type="RefSeq" id="XP_018497076.1"/>
    </source>
</evidence>
<organism evidence="2 3">
    <name type="scientific">Galendromus occidentalis</name>
    <name type="common">western predatory mite</name>
    <dbReference type="NCBI Taxonomy" id="34638"/>
    <lineage>
        <taxon>Eukaryota</taxon>
        <taxon>Metazoa</taxon>
        <taxon>Ecdysozoa</taxon>
        <taxon>Arthropoda</taxon>
        <taxon>Chelicerata</taxon>
        <taxon>Arachnida</taxon>
        <taxon>Acari</taxon>
        <taxon>Parasitiformes</taxon>
        <taxon>Mesostigmata</taxon>
        <taxon>Gamasina</taxon>
        <taxon>Phytoseioidea</taxon>
        <taxon>Phytoseiidae</taxon>
        <taxon>Typhlodrominae</taxon>
        <taxon>Galendromus</taxon>
    </lineage>
</organism>
<dbReference type="Proteomes" id="UP000694867">
    <property type="component" value="Unplaced"/>
</dbReference>
<evidence type="ECO:0000256" key="1">
    <source>
        <dbReference type="SAM" id="MobiDB-lite"/>
    </source>
</evidence>
<gene>
    <name evidence="3" type="primary">LOC100901666</name>
</gene>
<proteinExistence type="predicted"/>
<reference evidence="3" key="1">
    <citation type="submission" date="2025-08" db="UniProtKB">
        <authorList>
            <consortium name="RefSeq"/>
        </authorList>
    </citation>
    <scope>IDENTIFICATION</scope>
</reference>
<dbReference type="InterPro" id="IPR019034">
    <property type="entry name" value="UPF0390"/>
</dbReference>
<feature type="compositionally biased region" description="Basic and acidic residues" evidence="1">
    <location>
        <begin position="24"/>
        <end position="69"/>
    </location>
</feature>
<dbReference type="AlphaFoldDB" id="A0AAJ7L8D8"/>
<protein>
    <submittedName>
        <fullName evidence="3">Uncharacterized protein LOC100901666</fullName>
    </submittedName>
</protein>
<dbReference type="RefSeq" id="XP_018497076.1">
    <property type="nucleotide sequence ID" value="XM_018641560.1"/>
</dbReference>
<sequence>MSQGKLKVKSSLPKGVQRRSRPVLKREDRTAPRKAKPITEKQKIKAKLEKSTRAKIEEEMRARVSHGDGKPLATKSKKK</sequence>
<dbReference type="Pfam" id="PF09495">
    <property type="entry name" value="DUF2462"/>
    <property type="match status" value="1"/>
</dbReference>
<keyword evidence="2" id="KW-1185">Reference proteome</keyword>
<accession>A0AAJ7L8D8</accession>
<feature type="region of interest" description="Disordered" evidence="1">
    <location>
        <begin position="1"/>
        <end position="79"/>
    </location>
</feature>
<evidence type="ECO:0000313" key="2">
    <source>
        <dbReference type="Proteomes" id="UP000694867"/>
    </source>
</evidence>
<name>A0AAJ7L8D8_9ACAR</name>
<dbReference type="KEGG" id="goe:100901666"/>
<dbReference type="GeneID" id="100901666"/>